<sequence length="459" mass="47738">MTSTDLSAAVPAPVRWWRTFGRLPRIMGLDVARALALLGMVGAHLGVGGLVDGRSSILFAVLAGVSVALMTGRTQVPEPHMLPVLRLRLLGRGAAIFVIGVALEALGTPIAVILTVYGLLYVAAIPFLRWGATRLLIAAGVLAVAAPPLLAGLHAVNLSASAPGLDLVLFGTYPITVWLALMLGGMALGRLRLDRVRTAVWMLVVGVVLAAIGYGVGALAESQGGDDTATDSYSSYSSFLYADDADAGMYGVPAEEFDFSGKVCDDWGGGEIYCYADGGDEILVDDEGELGVDEEQSGWATYPTQLAEMQPGVMMFDALVAVYPHSGGTAEIVGSGGFAVVVIALCLLVTRWLRWVLLPLAALGSMPLTGYSAHILVFLVVAGPMAMPFDTSEWWGWFSLAMVTAATAWSMFFGQGPLERLVARAASAMASGARASQGDTSGVSAPASDASEAAGAPRP</sequence>
<dbReference type="Proteomes" id="UP000664385">
    <property type="component" value="Unassembled WGS sequence"/>
</dbReference>
<feature type="compositionally biased region" description="Low complexity" evidence="1">
    <location>
        <begin position="444"/>
        <end position="459"/>
    </location>
</feature>
<keyword evidence="2" id="KW-0812">Transmembrane</keyword>
<evidence type="ECO:0000256" key="2">
    <source>
        <dbReference type="SAM" id="Phobius"/>
    </source>
</evidence>
<dbReference type="EMBL" id="JAEMWU010000003">
    <property type="protein sequence ID" value="MBN8206901.1"/>
    <property type="molecule type" value="Genomic_DNA"/>
</dbReference>
<feature type="transmembrane region" description="Helical" evidence="2">
    <location>
        <begin position="135"/>
        <end position="155"/>
    </location>
</feature>
<feature type="transmembrane region" description="Helical" evidence="2">
    <location>
        <begin position="57"/>
        <end position="73"/>
    </location>
</feature>
<protein>
    <recommendedName>
        <fullName evidence="5">Heparan-alpha-glucosaminide N-acetyltransferase catalytic domain-containing protein</fullName>
    </recommendedName>
</protein>
<organism evidence="3 4">
    <name type="scientific">Microbacterium esteraromaticum</name>
    <dbReference type="NCBI Taxonomy" id="57043"/>
    <lineage>
        <taxon>Bacteria</taxon>
        <taxon>Bacillati</taxon>
        <taxon>Actinomycetota</taxon>
        <taxon>Actinomycetes</taxon>
        <taxon>Micrococcales</taxon>
        <taxon>Microbacteriaceae</taxon>
        <taxon>Microbacterium</taxon>
    </lineage>
</organism>
<keyword evidence="2" id="KW-0472">Membrane</keyword>
<evidence type="ECO:0000256" key="1">
    <source>
        <dbReference type="SAM" id="MobiDB-lite"/>
    </source>
</evidence>
<gene>
    <name evidence="3" type="ORF">JF543_13160</name>
</gene>
<feature type="transmembrane region" description="Helical" evidence="2">
    <location>
        <begin position="394"/>
        <end position="414"/>
    </location>
</feature>
<reference evidence="3" key="1">
    <citation type="submission" date="2020-12" db="EMBL/GenBank/DDBJ databases">
        <title>PHA producing bacteria isolated from mangrove.</title>
        <authorList>
            <person name="Zheng W."/>
            <person name="Yu S."/>
            <person name="Huang Y."/>
        </authorList>
    </citation>
    <scope>NUCLEOTIDE SEQUENCE</scope>
    <source>
        <strain evidence="3">GN8-5</strain>
    </source>
</reference>
<feature type="transmembrane region" description="Helical" evidence="2">
    <location>
        <begin position="31"/>
        <end position="51"/>
    </location>
</feature>
<comment type="caution">
    <text evidence="3">The sequence shown here is derived from an EMBL/GenBank/DDBJ whole genome shotgun (WGS) entry which is preliminary data.</text>
</comment>
<evidence type="ECO:0000313" key="3">
    <source>
        <dbReference type="EMBL" id="MBN8206901.1"/>
    </source>
</evidence>
<feature type="region of interest" description="Disordered" evidence="1">
    <location>
        <begin position="433"/>
        <end position="459"/>
    </location>
</feature>
<dbReference type="AlphaFoldDB" id="A0A939IVX6"/>
<feature type="transmembrane region" description="Helical" evidence="2">
    <location>
        <begin position="167"/>
        <end position="188"/>
    </location>
</feature>
<feature type="transmembrane region" description="Helical" evidence="2">
    <location>
        <begin position="200"/>
        <end position="220"/>
    </location>
</feature>
<dbReference type="RefSeq" id="WP_206824731.1">
    <property type="nucleotide sequence ID" value="NZ_JAEMWU010000003.1"/>
</dbReference>
<evidence type="ECO:0008006" key="5">
    <source>
        <dbReference type="Google" id="ProtNLM"/>
    </source>
</evidence>
<evidence type="ECO:0000313" key="4">
    <source>
        <dbReference type="Proteomes" id="UP000664385"/>
    </source>
</evidence>
<accession>A0A939IVX6</accession>
<feature type="transmembrane region" description="Helical" evidence="2">
    <location>
        <begin position="109"/>
        <end position="128"/>
    </location>
</feature>
<proteinExistence type="predicted"/>
<name>A0A939IVX6_9MICO</name>
<keyword evidence="2" id="KW-1133">Transmembrane helix</keyword>
<feature type="transmembrane region" description="Helical" evidence="2">
    <location>
        <begin position="360"/>
        <end position="382"/>
    </location>
</feature>
<feature type="transmembrane region" description="Helical" evidence="2">
    <location>
        <begin position="332"/>
        <end position="353"/>
    </location>
</feature>